<organism evidence="9 10">
    <name type="scientific">Nitrospirillum amazonense</name>
    <dbReference type="NCBI Taxonomy" id="28077"/>
    <lineage>
        <taxon>Bacteria</taxon>
        <taxon>Pseudomonadati</taxon>
        <taxon>Pseudomonadota</taxon>
        <taxon>Alphaproteobacteria</taxon>
        <taxon>Rhodospirillales</taxon>
        <taxon>Azospirillaceae</taxon>
        <taxon>Nitrospirillum</taxon>
    </lineage>
</organism>
<feature type="transmembrane region" description="Helical" evidence="8">
    <location>
        <begin position="53"/>
        <end position="73"/>
    </location>
</feature>
<evidence type="ECO:0000256" key="8">
    <source>
        <dbReference type="SAM" id="Phobius"/>
    </source>
</evidence>
<keyword evidence="4" id="KW-1003">Cell membrane</keyword>
<dbReference type="InterPro" id="IPR050375">
    <property type="entry name" value="MFS_TsgA-like"/>
</dbReference>
<dbReference type="Gene3D" id="1.20.1250.20">
    <property type="entry name" value="MFS general substrate transporter like domains"/>
    <property type="match status" value="2"/>
</dbReference>
<comment type="subcellular location">
    <subcellularLocation>
        <location evidence="2">Cell inner membrane</location>
        <topology evidence="2">Multi-pass membrane protein</topology>
    </subcellularLocation>
</comment>
<dbReference type="NCBIfam" id="TIGR01272">
    <property type="entry name" value="gluP"/>
    <property type="match status" value="1"/>
</dbReference>
<feature type="transmembrane region" description="Helical" evidence="8">
    <location>
        <begin position="112"/>
        <end position="137"/>
    </location>
</feature>
<dbReference type="AlphaFoldDB" id="A0A560H433"/>
<dbReference type="EMBL" id="VITR01000008">
    <property type="protein sequence ID" value="TWB41062.1"/>
    <property type="molecule type" value="Genomic_DNA"/>
</dbReference>
<gene>
    <name evidence="9" type="ORF">FBZ90_10886</name>
</gene>
<comment type="similarity">
    <text evidence="3">Belongs to the major facilitator superfamily. FHS transporter (TC 2.A.1.7) family.</text>
</comment>
<dbReference type="InterPro" id="IPR005964">
    <property type="entry name" value="Glc/Gal_transptr_bac"/>
</dbReference>
<feature type="transmembrane region" description="Helical" evidence="8">
    <location>
        <begin position="314"/>
        <end position="335"/>
    </location>
</feature>
<protein>
    <submittedName>
        <fullName evidence="9">Glucose/galactose transporter</fullName>
    </submittedName>
</protein>
<sequence length="434" mass="46028">MAFVKPPPSPNQNRASMVVIGVLFFIFGFVTWLNGPLITFVKLAFNLDDVNAFLIPMVFYLSYFFLSLPSSWVLRRTGMKKGMGFGLFVMAIGAVIFGECATIRVYPGALTGLFVIGAGLSLLQTAANPYISILGPIDSAAQRIAVMGICNKVAGMLAPIVIGALVLSGIDTLDQQVKAAPTPEAREMLLSAFAAKIHMPYLVMAALLAVLAVWVIRSSLPEVSAEANVGADDSAGDAAPALSRAPHLWLGVLCLFLYVGVEVMAGDAIGTYGHGFDLPLDETKFFTSFTLAAMLAGYLGGLLLIPKVLSQERYLALSAILGVILTVAAFATSGYVSVGCVAALGFANAMMWPAIFPLGIRGLGRRTEVGSALMIMGIAGGAVLPQLFVQLKQHYPFQAVFLALMAPAYLYILFYALYGHRVGRKAVAEVPSLA</sequence>
<evidence type="ECO:0000313" key="9">
    <source>
        <dbReference type="EMBL" id="TWB41062.1"/>
    </source>
</evidence>
<feature type="transmembrane region" description="Helical" evidence="8">
    <location>
        <begin position="15"/>
        <end position="33"/>
    </location>
</feature>
<feature type="transmembrane region" description="Helical" evidence="8">
    <location>
        <begin position="149"/>
        <end position="170"/>
    </location>
</feature>
<proteinExistence type="inferred from homology"/>
<evidence type="ECO:0000256" key="1">
    <source>
        <dbReference type="ARBA" id="ARBA00003321"/>
    </source>
</evidence>
<dbReference type="SUPFAM" id="SSF103473">
    <property type="entry name" value="MFS general substrate transporter"/>
    <property type="match status" value="1"/>
</dbReference>
<keyword evidence="10" id="KW-1185">Reference proteome</keyword>
<comment type="function">
    <text evidence="1">Intake of glucose and galactose.</text>
</comment>
<name>A0A560H433_9PROT</name>
<feature type="transmembrane region" description="Helical" evidence="8">
    <location>
        <begin position="85"/>
        <end position="106"/>
    </location>
</feature>
<evidence type="ECO:0000256" key="2">
    <source>
        <dbReference type="ARBA" id="ARBA00004429"/>
    </source>
</evidence>
<feature type="transmembrane region" description="Helical" evidence="8">
    <location>
        <begin position="372"/>
        <end position="389"/>
    </location>
</feature>
<comment type="caution">
    <text evidence="9">The sequence shown here is derived from an EMBL/GenBank/DDBJ whole genome shotgun (WGS) entry which is preliminary data.</text>
</comment>
<feature type="transmembrane region" description="Helical" evidence="8">
    <location>
        <begin position="341"/>
        <end position="360"/>
    </location>
</feature>
<dbReference type="Pfam" id="PF07690">
    <property type="entry name" value="MFS_1"/>
    <property type="match status" value="1"/>
</dbReference>
<evidence type="ECO:0000313" key="10">
    <source>
        <dbReference type="Proteomes" id="UP000315751"/>
    </source>
</evidence>
<evidence type="ECO:0000256" key="5">
    <source>
        <dbReference type="ARBA" id="ARBA00022692"/>
    </source>
</evidence>
<evidence type="ECO:0000256" key="4">
    <source>
        <dbReference type="ARBA" id="ARBA00022475"/>
    </source>
</evidence>
<feature type="transmembrane region" description="Helical" evidence="8">
    <location>
        <begin position="248"/>
        <end position="265"/>
    </location>
</feature>
<accession>A0A560H433</accession>
<dbReference type="GO" id="GO:0005354">
    <property type="term" value="F:galactose transmembrane transporter activity"/>
    <property type="evidence" value="ECO:0007669"/>
    <property type="project" value="InterPro"/>
</dbReference>
<keyword evidence="5 8" id="KW-0812">Transmembrane</keyword>
<dbReference type="GO" id="GO:1904659">
    <property type="term" value="P:D-glucose transmembrane transport"/>
    <property type="evidence" value="ECO:0007669"/>
    <property type="project" value="InterPro"/>
</dbReference>
<feature type="transmembrane region" description="Helical" evidence="8">
    <location>
        <begin position="190"/>
        <end position="216"/>
    </location>
</feature>
<keyword evidence="6 8" id="KW-1133">Transmembrane helix</keyword>
<feature type="transmembrane region" description="Helical" evidence="8">
    <location>
        <begin position="285"/>
        <end position="305"/>
    </location>
</feature>
<dbReference type="PANTHER" id="PTHR43702">
    <property type="entry name" value="L-FUCOSE-PROTON SYMPORTER"/>
    <property type="match status" value="1"/>
</dbReference>
<dbReference type="CDD" id="cd17394">
    <property type="entry name" value="MFS_FucP_like"/>
    <property type="match status" value="1"/>
</dbReference>
<reference evidence="9 10" key="1">
    <citation type="submission" date="2019-06" db="EMBL/GenBank/DDBJ databases">
        <title>Genomic Encyclopedia of Type Strains, Phase IV (KMG-V): Genome sequencing to study the core and pangenomes of soil and plant-associated prokaryotes.</title>
        <authorList>
            <person name="Whitman W."/>
        </authorList>
    </citation>
    <scope>NUCLEOTIDE SEQUENCE [LARGE SCALE GENOMIC DNA]</scope>
    <source>
        <strain evidence="9 10">BR 11622</strain>
    </source>
</reference>
<evidence type="ECO:0000256" key="6">
    <source>
        <dbReference type="ARBA" id="ARBA00022989"/>
    </source>
</evidence>
<dbReference type="RefSeq" id="WP_145733388.1">
    <property type="nucleotide sequence ID" value="NZ_VITR01000008.1"/>
</dbReference>
<dbReference type="GO" id="GO:0055056">
    <property type="term" value="F:D-glucose transmembrane transporter activity"/>
    <property type="evidence" value="ECO:0007669"/>
    <property type="project" value="InterPro"/>
</dbReference>
<feature type="transmembrane region" description="Helical" evidence="8">
    <location>
        <begin position="395"/>
        <end position="418"/>
    </location>
</feature>
<dbReference type="PANTHER" id="PTHR43702:SF12">
    <property type="entry name" value="N-ACETYL GLUCOSAMINE TRANSPORTER NAGP"/>
    <property type="match status" value="1"/>
</dbReference>
<evidence type="ECO:0000256" key="3">
    <source>
        <dbReference type="ARBA" id="ARBA00009120"/>
    </source>
</evidence>
<dbReference type="OrthoDB" id="9795150at2"/>
<dbReference type="Proteomes" id="UP000315751">
    <property type="component" value="Unassembled WGS sequence"/>
</dbReference>
<dbReference type="GO" id="GO:0005886">
    <property type="term" value="C:plasma membrane"/>
    <property type="evidence" value="ECO:0007669"/>
    <property type="project" value="UniProtKB-SubCell"/>
</dbReference>
<evidence type="ECO:0000256" key="7">
    <source>
        <dbReference type="ARBA" id="ARBA00023136"/>
    </source>
</evidence>
<keyword evidence="7 8" id="KW-0472">Membrane</keyword>
<dbReference type="InterPro" id="IPR011701">
    <property type="entry name" value="MFS"/>
</dbReference>
<dbReference type="InterPro" id="IPR036259">
    <property type="entry name" value="MFS_trans_sf"/>
</dbReference>